<dbReference type="InterPro" id="IPR008962">
    <property type="entry name" value="PapD-like_sf"/>
</dbReference>
<dbReference type="PROSITE" id="PS50011">
    <property type="entry name" value="PROTEIN_KINASE_DOM"/>
    <property type="match status" value="1"/>
</dbReference>
<keyword evidence="1" id="KW-0808">Transferase</keyword>
<reference evidence="8 9" key="1">
    <citation type="submission" date="2024-02" db="EMBL/GenBank/DDBJ databases">
        <title>High-quality chromosome-scale genome assembly of Pensacola bahiagrass (Paspalum notatum Flugge var. saurae).</title>
        <authorList>
            <person name="Vega J.M."/>
            <person name="Podio M."/>
            <person name="Orjuela J."/>
            <person name="Siena L.A."/>
            <person name="Pessino S.C."/>
            <person name="Combes M.C."/>
            <person name="Mariac C."/>
            <person name="Albertini E."/>
            <person name="Pupilli F."/>
            <person name="Ortiz J.P.A."/>
            <person name="Leblanc O."/>
        </authorList>
    </citation>
    <scope>NUCLEOTIDE SEQUENCE [LARGE SCALE GENOMIC DNA]</scope>
    <source>
        <strain evidence="8">R1</strain>
        <tissue evidence="8">Leaf</tissue>
    </source>
</reference>
<dbReference type="FunFam" id="1.10.510.10:FF:000625">
    <property type="entry name" value="Cysteine-rich receptor-like protein kinase 6"/>
    <property type="match status" value="1"/>
</dbReference>
<dbReference type="PROSITE" id="PS00108">
    <property type="entry name" value="PROTEIN_KINASE_ST"/>
    <property type="match status" value="1"/>
</dbReference>
<evidence type="ECO:0000256" key="3">
    <source>
        <dbReference type="ARBA" id="ARBA00022777"/>
    </source>
</evidence>
<feature type="binding site" evidence="5">
    <location>
        <position position="59"/>
    </location>
    <ligand>
        <name>ATP</name>
        <dbReference type="ChEBI" id="CHEBI:30616"/>
    </ligand>
</feature>
<dbReference type="Pfam" id="PF00635">
    <property type="entry name" value="Motile_Sperm"/>
    <property type="match status" value="1"/>
</dbReference>
<evidence type="ECO:0000256" key="5">
    <source>
        <dbReference type="PROSITE-ProRule" id="PRU10141"/>
    </source>
</evidence>
<dbReference type="InterPro" id="IPR000535">
    <property type="entry name" value="MSP_dom"/>
</dbReference>
<dbReference type="Proteomes" id="UP001341281">
    <property type="component" value="Chromosome 01"/>
</dbReference>
<gene>
    <name evidence="8" type="ORF">U9M48_004167</name>
</gene>
<accession>A0AAQ3SIU6</accession>
<dbReference type="GO" id="GO:0004674">
    <property type="term" value="F:protein serine/threonine kinase activity"/>
    <property type="evidence" value="ECO:0007669"/>
    <property type="project" value="UniProtKB-KW"/>
</dbReference>
<dbReference type="GO" id="GO:0005524">
    <property type="term" value="F:ATP binding"/>
    <property type="evidence" value="ECO:0007669"/>
    <property type="project" value="UniProtKB-UniRule"/>
</dbReference>
<evidence type="ECO:0000313" key="9">
    <source>
        <dbReference type="Proteomes" id="UP001341281"/>
    </source>
</evidence>
<dbReference type="AlphaFoldDB" id="A0AAQ3SIU6"/>
<organism evidence="8 9">
    <name type="scientific">Paspalum notatum var. saurae</name>
    <dbReference type="NCBI Taxonomy" id="547442"/>
    <lineage>
        <taxon>Eukaryota</taxon>
        <taxon>Viridiplantae</taxon>
        <taxon>Streptophyta</taxon>
        <taxon>Embryophyta</taxon>
        <taxon>Tracheophyta</taxon>
        <taxon>Spermatophyta</taxon>
        <taxon>Magnoliopsida</taxon>
        <taxon>Liliopsida</taxon>
        <taxon>Poales</taxon>
        <taxon>Poaceae</taxon>
        <taxon>PACMAD clade</taxon>
        <taxon>Panicoideae</taxon>
        <taxon>Andropogonodae</taxon>
        <taxon>Paspaleae</taxon>
        <taxon>Paspalinae</taxon>
        <taxon>Paspalum</taxon>
    </lineage>
</organism>
<evidence type="ECO:0000256" key="6">
    <source>
        <dbReference type="RuleBase" id="RU000304"/>
    </source>
</evidence>
<dbReference type="SUPFAM" id="SSF49354">
    <property type="entry name" value="PapD-like"/>
    <property type="match status" value="1"/>
</dbReference>
<dbReference type="InterPro" id="IPR000719">
    <property type="entry name" value="Prot_kinase_dom"/>
</dbReference>
<evidence type="ECO:0000256" key="2">
    <source>
        <dbReference type="ARBA" id="ARBA00022741"/>
    </source>
</evidence>
<dbReference type="InterPro" id="IPR008271">
    <property type="entry name" value="Ser/Thr_kinase_AS"/>
</dbReference>
<dbReference type="Pfam" id="PF00069">
    <property type="entry name" value="Pkinase"/>
    <property type="match status" value="1"/>
</dbReference>
<proteinExistence type="inferred from homology"/>
<dbReference type="Gene3D" id="3.30.200.20">
    <property type="entry name" value="Phosphorylase Kinase, domain 1"/>
    <property type="match status" value="1"/>
</dbReference>
<evidence type="ECO:0000256" key="4">
    <source>
        <dbReference type="ARBA" id="ARBA00022840"/>
    </source>
</evidence>
<dbReference type="PROSITE" id="PS00107">
    <property type="entry name" value="PROTEIN_KINASE_ATP"/>
    <property type="match status" value="1"/>
</dbReference>
<keyword evidence="2 5" id="KW-0547">Nucleotide-binding</keyword>
<keyword evidence="4 5" id="KW-0067">ATP-binding</keyword>
<dbReference type="InterPro" id="IPR011009">
    <property type="entry name" value="Kinase-like_dom_sf"/>
</dbReference>
<dbReference type="EMBL" id="CP144745">
    <property type="protein sequence ID" value="WVZ53192.1"/>
    <property type="molecule type" value="Genomic_DNA"/>
</dbReference>
<dbReference type="SMART" id="SM00220">
    <property type="entry name" value="S_TKc"/>
    <property type="match status" value="1"/>
</dbReference>
<keyword evidence="9" id="KW-1185">Reference proteome</keyword>
<evidence type="ECO:0000313" key="8">
    <source>
        <dbReference type="EMBL" id="WVZ53192.1"/>
    </source>
</evidence>
<feature type="domain" description="Protein kinase" evidence="7">
    <location>
        <begin position="31"/>
        <end position="329"/>
    </location>
</feature>
<evidence type="ECO:0000259" key="7">
    <source>
        <dbReference type="PROSITE" id="PS50011"/>
    </source>
</evidence>
<comment type="similarity">
    <text evidence="6">Belongs to the protein kinase superfamily.</text>
</comment>
<keyword evidence="3" id="KW-0418">Kinase</keyword>
<name>A0AAQ3SIU6_PASNO</name>
<dbReference type="PANTHER" id="PTHR45707">
    <property type="entry name" value="C2 CALCIUM/LIPID-BINDING PLANT PHOSPHORIBOSYLTRANSFERASE FAMILY PROTEIN"/>
    <property type="match status" value="1"/>
</dbReference>
<dbReference type="InterPro" id="IPR013783">
    <property type="entry name" value="Ig-like_fold"/>
</dbReference>
<dbReference type="SUPFAM" id="SSF56112">
    <property type="entry name" value="Protein kinase-like (PK-like)"/>
    <property type="match status" value="1"/>
</dbReference>
<dbReference type="Gene3D" id="1.10.510.10">
    <property type="entry name" value="Transferase(Phosphotransferase) domain 1"/>
    <property type="match status" value="1"/>
</dbReference>
<dbReference type="InterPro" id="IPR017441">
    <property type="entry name" value="Protein_kinase_ATP_BS"/>
</dbReference>
<keyword evidence="6" id="KW-0723">Serine/threonine-protein kinase</keyword>
<dbReference type="Gene3D" id="2.60.40.10">
    <property type="entry name" value="Immunoglobulins"/>
    <property type="match status" value="1"/>
</dbReference>
<sequence>MDRSYQVNRSIMDEMPIDLSWKELEDSTNGFSEGRIIGSGGYGVVYKGVYRNREIAVKKLYHMPGLDEEQFQNELRILTGLRHQNIIRLIGKSYEEQERCVEYNGKLVFAKMVDRVICLEYLHKGSLENHLSDESSGMPWHQRYRIIKGTCEGLKYLHEQSIFHLDLKPANILLDNNMLPKIADFGLSKLFSGTRKSHTTIHFIGTLGYVPPEYIEKGKISNKFDVFSLGVIIIRIISGPDGYSKLSDMSTEKFVQLVHKNWKDRLQTAGLKGESYLDAYCNQVKNCIEIALKCVEKDRHQRPSIGDIVHSLSGSEATIDKLFVVHPLNLCIPFEPDTLIPCQLHLTNNADYETAFRIRPRTPGIFAASDYTGIVPAKSTMTCILTMQKQKQPPSNVDSILIQCLEYSDDLNDLLYDFDSDFDGCHEFHYEMKDVAITSFFDNASQSTEEIFSLQSPDSMDEYGIKDRL</sequence>
<protein>
    <recommendedName>
        <fullName evidence="7">Protein kinase domain-containing protein</fullName>
    </recommendedName>
</protein>
<evidence type="ECO:0000256" key="1">
    <source>
        <dbReference type="ARBA" id="ARBA00022679"/>
    </source>
</evidence>